<feature type="compositionally biased region" description="Polar residues" evidence="1">
    <location>
        <begin position="90"/>
        <end position="117"/>
    </location>
</feature>
<dbReference type="AlphaFoldDB" id="A0A0V0GRG0"/>
<reference evidence="2" key="1">
    <citation type="submission" date="2015-12" db="EMBL/GenBank/DDBJ databases">
        <title>Gene expression during late stages of embryo sac development: a critical building block for successful pollen-pistil interactions.</title>
        <authorList>
            <person name="Liu Y."/>
            <person name="Joly V."/>
            <person name="Sabar M."/>
            <person name="Matton D.P."/>
        </authorList>
    </citation>
    <scope>NUCLEOTIDE SEQUENCE</scope>
</reference>
<proteinExistence type="predicted"/>
<organism evidence="2">
    <name type="scientific">Solanum chacoense</name>
    <name type="common">Chaco potato</name>
    <dbReference type="NCBI Taxonomy" id="4108"/>
    <lineage>
        <taxon>Eukaryota</taxon>
        <taxon>Viridiplantae</taxon>
        <taxon>Streptophyta</taxon>
        <taxon>Embryophyta</taxon>
        <taxon>Tracheophyta</taxon>
        <taxon>Spermatophyta</taxon>
        <taxon>Magnoliopsida</taxon>
        <taxon>eudicotyledons</taxon>
        <taxon>Gunneridae</taxon>
        <taxon>Pentapetalae</taxon>
        <taxon>asterids</taxon>
        <taxon>lamiids</taxon>
        <taxon>Solanales</taxon>
        <taxon>Solanaceae</taxon>
        <taxon>Solanoideae</taxon>
        <taxon>Solaneae</taxon>
        <taxon>Solanum</taxon>
    </lineage>
</organism>
<protein>
    <submittedName>
        <fullName evidence="2">Putative ovule protein</fullName>
    </submittedName>
</protein>
<dbReference type="EMBL" id="GEDG01033415">
    <property type="protein sequence ID" value="JAP10265.1"/>
    <property type="molecule type" value="Transcribed_RNA"/>
</dbReference>
<feature type="non-terminal residue" evidence="2">
    <location>
        <position position="158"/>
    </location>
</feature>
<sequence length="158" mass="17760">MTEKIVTDEHNDTIQETRIHRLQTGKAKILSSGKVVGDPRNWKVVQHKKHFKNKVQSSENLEKHMGENSFEALSKESATGMPNQERANDNLCSKNESNNDAVQQNENKVKNGQSQQQITTKDWINKCFGKVEAVGSSSMDKRAVADKEIDLQNVAEVP</sequence>
<feature type="region of interest" description="Disordered" evidence="1">
    <location>
        <begin position="49"/>
        <end position="117"/>
    </location>
</feature>
<evidence type="ECO:0000256" key="1">
    <source>
        <dbReference type="SAM" id="MobiDB-lite"/>
    </source>
</evidence>
<evidence type="ECO:0000313" key="2">
    <source>
        <dbReference type="EMBL" id="JAP10265.1"/>
    </source>
</evidence>
<accession>A0A0V0GRG0</accession>
<name>A0A0V0GRG0_SOLCH</name>